<dbReference type="Gene3D" id="3.30.300.110">
    <property type="entry name" value="Met-10+ protein-like domains"/>
    <property type="match status" value="1"/>
</dbReference>
<dbReference type="CDD" id="cd02440">
    <property type="entry name" value="AdoMet_MTases"/>
    <property type="match status" value="1"/>
</dbReference>
<dbReference type="Gene3D" id="3.40.50.150">
    <property type="entry name" value="Vaccinia Virus protein VP39"/>
    <property type="match status" value="1"/>
</dbReference>
<evidence type="ECO:0000256" key="4">
    <source>
        <dbReference type="ARBA" id="ARBA00022691"/>
    </source>
</evidence>
<dbReference type="InterPro" id="IPR029063">
    <property type="entry name" value="SAM-dependent_MTases_sf"/>
</dbReference>
<dbReference type="AlphaFoldDB" id="A0A9E7RVD7"/>
<protein>
    <submittedName>
        <fullName evidence="8">Class I SAM-dependent methyltransferase family protein</fullName>
    </submittedName>
</protein>
<dbReference type="Gene3D" id="3.30.70.2580">
    <property type="match status" value="1"/>
</dbReference>
<keyword evidence="4" id="KW-0949">S-adenosyl-L-methionine</keyword>
<dbReference type="SUPFAM" id="SSF53335">
    <property type="entry name" value="S-adenosyl-L-methionine-dependent methyltransferases"/>
    <property type="match status" value="1"/>
</dbReference>
<dbReference type="PANTHER" id="PTHR23245">
    <property type="entry name" value="TRNA METHYLTRANSFERASE"/>
    <property type="match status" value="1"/>
</dbReference>
<dbReference type="PROSITE" id="PS51684">
    <property type="entry name" value="SAM_MT_TRM5_TYW2"/>
    <property type="match status" value="1"/>
</dbReference>
<dbReference type="InterPro" id="IPR040601">
    <property type="entry name" value="Trm5a/b_N"/>
</dbReference>
<dbReference type="Proteomes" id="UP001065373">
    <property type="component" value="Chromosome"/>
</dbReference>
<dbReference type="GO" id="GO:0008175">
    <property type="term" value="F:tRNA methyltransferase activity"/>
    <property type="evidence" value="ECO:0007669"/>
    <property type="project" value="TreeGrafter"/>
</dbReference>
<evidence type="ECO:0000256" key="5">
    <source>
        <dbReference type="ARBA" id="ARBA00022694"/>
    </source>
</evidence>
<evidence type="ECO:0000256" key="2">
    <source>
        <dbReference type="ARBA" id="ARBA00022603"/>
    </source>
</evidence>
<dbReference type="GO" id="GO:0005737">
    <property type="term" value="C:cytoplasm"/>
    <property type="evidence" value="ECO:0007669"/>
    <property type="project" value="TreeGrafter"/>
</dbReference>
<evidence type="ECO:0000259" key="6">
    <source>
        <dbReference type="PROSITE" id="PS51684"/>
    </source>
</evidence>
<dbReference type="InterPro" id="IPR056743">
    <property type="entry name" value="TRM5-TYW2-like_MTfase"/>
</dbReference>
<proteinExistence type="predicted"/>
<feature type="domain" description="SAM-dependent methyltransferase TRM5/TYW2-type" evidence="6">
    <location>
        <begin position="90"/>
        <end position="337"/>
    </location>
</feature>
<keyword evidence="3" id="KW-0808">Transferase</keyword>
<reference evidence="7 9" key="2">
    <citation type="submission" date="2023-12" db="EMBL/GenBank/DDBJ databases">
        <title>Phenotypic and Genomic Characterization of Methanothermobacter wolfeii Strain BSEL, a CO2-Capturing Archaeon with Minimal Nutrient Requirements.</title>
        <authorList>
            <person name="Ale Enriquez F."/>
            <person name="Ahring B.K."/>
        </authorList>
    </citation>
    <scope>NUCLEOTIDE SEQUENCE [LARGE SCALE GENOMIC DNA]</scope>
    <source>
        <strain evidence="7 9">BSEL-1</strain>
    </source>
</reference>
<gene>
    <name evidence="8" type="ORF">N5910_02090</name>
    <name evidence="7" type="ORF">U2150_06105</name>
</gene>
<dbReference type="InterPro" id="IPR030382">
    <property type="entry name" value="MeTrfase_TRM5/TYW2"/>
</dbReference>
<keyword evidence="5" id="KW-0819">tRNA processing</keyword>
<evidence type="ECO:0000256" key="1">
    <source>
        <dbReference type="ARBA" id="ARBA00022490"/>
    </source>
</evidence>
<accession>A0A9E7RVD7</accession>
<evidence type="ECO:0000256" key="3">
    <source>
        <dbReference type="ARBA" id="ARBA00022679"/>
    </source>
</evidence>
<dbReference type="KEGG" id="mwo:MWSIV6_0404"/>
<name>A0A9E7RVD7_METWO</name>
<evidence type="ECO:0000313" key="9">
    <source>
        <dbReference type="Proteomes" id="UP001369247"/>
    </source>
</evidence>
<dbReference type="Pfam" id="PF18093">
    <property type="entry name" value="Trm5_N"/>
    <property type="match status" value="1"/>
</dbReference>
<keyword evidence="9" id="KW-1185">Reference proteome</keyword>
<dbReference type="Pfam" id="PF25133">
    <property type="entry name" value="TYW2_N_2"/>
    <property type="match status" value="1"/>
</dbReference>
<dbReference type="Pfam" id="PF02475">
    <property type="entry name" value="TRM5-TYW2_MTfase"/>
    <property type="match status" value="1"/>
</dbReference>
<sequence>MKGLKVPKKMANEIIKLLVESSVINRDYRIRRDDEHVYIPILEDADVPEIDGVTVIDDSFDESKRSPRSFIDILRDEIPAELLESIRRSFDIIGDVVIVEIPYELEDYRFRIGEAVLEFTGRRAVYMKRGSVSGVVRTRELELIAGEPVSETVHREYGSRILVDVKKVYFSPRLANEREIVAGQVRDGEVVLDMFAGAGPFAVAITRHGRASKVYAVDINPDAVHYIRKNAEINPGGDRIVAIEGDVREFLRGRESFADHVIMNLPGTACEFLDDAVRAVKDGGIIHYYEFARDFETPMKRLSKAAEPFSVEFIDKRRVKSRSPGVWHMGIDARIKKTEK</sequence>
<reference evidence="8" key="1">
    <citation type="submission" date="2022-09" db="EMBL/GenBank/DDBJ databases">
        <title>Characterization of three MwoI isoschizomers from sequenced genome and metagenomes.</title>
        <authorList>
            <person name="Fomenkov A."/>
            <person name="Xu S.Y."/>
            <person name="Roberts R.J."/>
        </authorList>
    </citation>
    <scope>NUCLEOTIDE SEQUENCE</scope>
    <source>
        <strain evidence="8">DSM 2970</strain>
    </source>
</reference>
<dbReference type="Proteomes" id="UP001369247">
    <property type="component" value="Unassembled WGS sequence"/>
</dbReference>
<keyword evidence="1" id="KW-0963">Cytoplasm</keyword>
<keyword evidence="2 8" id="KW-0489">Methyltransferase</keyword>
<organism evidence="8">
    <name type="scientific">Methanothermobacter wolfeii</name>
    <name type="common">Methanobacterium wolfei</name>
    <dbReference type="NCBI Taxonomy" id="145261"/>
    <lineage>
        <taxon>Archaea</taxon>
        <taxon>Methanobacteriati</taxon>
        <taxon>Methanobacteriota</taxon>
        <taxon>Methanomada group</taxon>
        <taxon>Methanobacteria</taxon>
        <taxon>Methanobacteriales</taxon>
        <taxon>Methanobacteriaceae</taxon>
        <taxon>Methanothermobacter</taxon>
    </lineage>
</organism>
<dbReference type="PANTHER" id="PTHR23245:SF36">
    <property type="entry name" value="TRNA (GUANINE(37)-N1)-METHYLTRANSFERASE"/>
    <property type="match status" value="1"/>
</dbReference>
<dbReference type="EMBL" id="JAXUHJ010000009">
    <property type="protein sequence ID" value="MEJ8543061.1"/>
    <property type="molecule type" value="Genomic_DNA"/>
</dbReference>
<dbReference type="GO" id="GO:0002939">
    <property type="term" value="P:tRNA N1-guanine methylation"/>
    <property type="evidence" value="ECO:0007669"/>
    <property type="project" value="TreeGrafter"/>
</dbReference>
<dbReference type="EMBL" id="CP104550">
    <property type="protein sequence ID" value="UXH32112.1"/>
    <property type="molecule type" value="Genomic_DNA"/>
</dbReference>
<evidence type="ECO:0000313" key="8">
    <source>
        <dbReference type="EMBL" id="UXH32112.1"/>
    </source>
</evidence>
<dbReference type="InterPro" id="IPR056744">
    <property type="entry name" value="TRM5/TYW2-like_N"/>
</dbReference>
<dbReference type="RefSeq" id="WP_074359706.1">
    <property type="nucleotide sequence ID" value="NZ_CP104550.1"/>
</dbReference>
<dbReference type="GeneID" id="75106004"/>
<dbReference type="GeneID" id="58978061"/>
<evidence type="ECO:0000313" key="7">
    <source>
        <dbReference type="EMBL" id="MEJ8543061.1"/>
    </source>
</evidence>